<evidence type="ECO:0000313" key="10">
    <source>
        <dbReference type="Proteomes" id="UP000316495"/>
    </source>
</evidence>
<gene>
    <name evidence="9" type="ORF">Athens101428_364</name>
</gene>
<keyword evidence="5 7" id="KW-1133">Transmembrane helix</keyword>
<accession>A0A554LN64</accession>
<feature type="transmembrane region" description="Helical" evidence="7">
    <location>
        <begin position="166"/>
        <end position="187"/>
    </location>
</feature>
<evidence type="ECO:0000256" key="7">
    <source>
        <dbReference type="SAM" id="Phobius"/>
    </source>
</evidence>
<dbReference type="Proteomes" id="UP000316495">
    <property type="component" value="Unassembled WGS sequence"/>
</dbReference>
<evidence type="ECO:0000256" key="5">
    <source>
        <dbReference type="ARBA" id="ARBA00022989"/>
    </source>
</evidence>
<reference evidence="9 10" key="1">
    <citation type="submission" date="2017-07" db="EMBL/GenBank/DDBJ databases">
        <title>Mechanisms for carbon and nitrogen cycling indicate functional differentiation within the Candidate Phyla Radiation.</title>
        <authorList>
            <person name="Danczak R.E."/>
            <person name="Johnston M.D."/>
            <person name="Kenah C."/>
            <person name="Slattery M."/>
            <person name="Wrighton K.C."/>
            <person name="Wilkins M.J."/>
        </authorList>
    </citation>
    <scope>NUCLEOTIDE SEQUENCE [LARGE SCALE GENOMIC DNA]</scope>
    <source>
        <strain evidence="9">Athens1014_28</strain>
    </source>
</reference>
<comment type="similarity">
    <text evidence="2">Belongs to the bacterial sugar transferase family.</text>
</comment>
<evidence type="ECO:0000256" key="4">
    <source>
        <dbReference type="ARBA" id="ARBA00022692"/>
    </source>
</evidence>
<comment type="subcellular location">
    <subcellularLocation>
        <location evidence="1">Membrane</location>
        <topology evidence="1">Multi-pass membrane protein</topology>
    </subcellularLocation>
</comment>
<dbReference type="InterPro" id="IPR017475">
    <property type="entry name" value="EPS_sugar_tfrase"/>
</dbReference>
<dbReference type="GO" id="GO:0016020">
    <property type="term" value="C:membrane"/>
    <property type="evidence" value="ECO:0007669"/>
    <property type="project" value="UniProtKB-SubCell"/>
</dbReference>
<proteinExistence type="inferred from homology"/>
<dbReference type="InterPro" id="IPR003362">
    <property type="entry name" value="Bact_transf"/>
</dbReference>
<dbReference type="Pfam" id="PF02397">
    <property type="entry name" value="Bac_transf"/>
    <property type="match status" value="1"/>
</dbReference>
<dbReference type="PANTHER" id="PTHR30576:SF0">
    <property type="entry name" value="UNDECAPRENYL-PHOSPHATE N-ACETYLGALACTOSAMINYL 1-PHOSPHATE TRANSFERASE-RELATED"/>
    <property type="match status" value="1"/>
</dbReference>
<evidence type="ECO:0000256" key="1">
    <source>
        <dbReference type="ARBA" id="ARBA00004141"/>
    </source>
</evidence>
<comment type="caution">
    <text evidence="9">The sequence shown here is derived from an EMBL/GenBank/DDBJ whole genome shotgun (WGS) entry which is preliminary data.</text>
</comment>
<keyword evidence="6 7" id="KW-0472">Membrane</keyword>
<dbReference type="EMBL" id="VMGN01000016">
    <property type="protein sequence ID" value="TSC94321.1"/>
    <property type="molecule type" value="Genomic_DNA"/>
</dbReference>
<organism evidence="9 10">
    <name type="scientific">Candidatus Berkelbacteria bacterium Athens1014_28</name>
    <dbReference type="NCBI Taxonomy" id="2017145"/>
    <lineage>
        <taxon>Bacteria</taxon>
        <taxon>Candidatus Berkelbacteria</taxon>
    </lineage>
</organism>
<feature type="domain" description="Bacterial sugar transferase" evidence="8">
    <location>
        <begin position="161"/>
        <end position="345"/>
    </location>
</feature>
<evidence type="ECO:0000259" key="8">
    <source>
        <dbReference type="Pfam" id="PF02397"/>
    </source>
</evidence>
<dbReference type="AlphaFoldDB" id="A0A554LN64"/>
<evidence type="ECO:0000256" key="6">
    <source>
        <dbReference type="ARBA" id="ARBA00023136"/>
    </source>
</evidence>
<protein>
    <submittedName>
        <fullName evidence="9">Putative glycosyltransferase</fullName>
    </submittedName>
</protein>
<keyword evidence="3 9" id="KW-0808">Transferase</keyword>
<evidence type="ECO:0000256" key="2">
    <source>
        <dbReference type="ARBA" id="ARBA00006464"/>
    </source>
</evidence>
<dbReference type="GO" id="GO:0016780">
    <property type="term" value="F:phosphotransferase activity, for other substituted phosphate groups"/>
    <property type="evidence" value="ECO:0007669"/>
    <property type="project" value="TreeGrafter"/>
</dbReference>
<keyword evidence="4 7" id="KW-0812">Transmembrane</keyword>
<dbReference type="Gene3D" id="3.40.50.720">
    <property type="entry name" value="NAD(P)-binding Rossmann-like Domain"/>
    <property type="match status" value="1"/>
</dbReference>
<evidence type="ECO:0000313" key="9">
    <source>
        <dbReference type="EMBL" id="TSC94321.1"/>
    </source>
</evidence>
<evidence type="ECO:0000256" key="3">
    <source>
        <dbReference type="ARBA" id="ARBA00022679"/>
    </source>
</evidence>
<dbReference type="NCBIfam" id="TIGR03025">
    <property type="entry name" value="EPS_sugtrans"/>
    <property type="match status" value="1"/>
</dbReference>
<name>A0A554LN64_9BACT</name>
<sequence length="360" mass="41614">MISVICVFFGRVIVTQIQRYLYRFGYGVHKIIIIGNNQVAQELSKEIDSVKRLGMKFIGIINGLESRKITKEREKILGPISDLRKIIEKYHPDEVILTDIGINRDKILEIIEICSDEKISFKFVSDVFSIVTTKTKSTVLAGYPMMELRTIVLDGWGRIAKRFFDALSALLVLIIFSPIFLIVALMVKITSPGPVIYRQKRVGRDGQSFDFYKFRSMFSEKCDTTTKGSKWTTAEDMTKRVTPFGRFIRKTNLDELPQFWNIFIGNMSFVGPRPELPTFVDKFQKKIPDYFRRHRVKSGLTGWAQINGLKGDTSIVERVRFDIFYIENWSLGFDLKIIIKTVFLIIGEAFGGKYEYRNRS</sequence>
<dbReference type="PANTHER" id="PTHR30576">
    <property type="entry name" value="COLANIC BIOSYNTHESIS UDP-GLUCOSE LIPID CARRIER TRANSFERASE"/>
    <property type="match status" value="1"/>
</dbReference>